<name>D8QGK3_SCHCM</name>
<gene>
    <name evidence="2" type="ORF">SCHCODRAFT_237631</name>
</gene>
<dbReference type="EMBL" id="GL377312">
    <property type="protein sequence ID" value="EFI92506.1"/>
    <property type="molecule type" value="Genomic_DNA"/>
</dbReference>
<dbReference type="RefSeq" id="XP_003027409.1">
    <property type="nucleotide sequence ID" value="XM_003027363.1"/>
</dbReference>
<dbReference type="GeneID" id="9597102"/>
<accession>D8QGK3</accession>
<dbReference type="AlphaFoldDB" id="D8QGK3"/>
<dbReference type="InParanoid" id="D8QGK3"/>
<dbReference type="Proteomes" id="UP000007431">
    <property type="component" value="Unassembled WGS sequence"/>
</dbReference>
<dbReference type="KEGG" id="scm:SCHCO_02602576"/>
<sequence>MVNKVQPSPVLRPPTCDDPLCSCFEQQDLINWSMVDRNNRRAVSDYSSRAFRLAHSLAKFMREQDVLPFRHVMRQTGTLISGSVAMHYFARTVVGDADLDLYTEGHHAHTLFAFVIDLGYTYKARKAQDKNLDDALRRAINQLATRDEAIYNQRAVLDAFSFVRGDAVIQVMVGVHSAIDTVLDFHSTIVMNIISHRSAYSLYPVNTFLKKTGIRFIDLSVGTLDKYIDRGFALAKTVTLKQWERMGREMCTLTRYVGDKSTWIIDLDDTAGTFADSVLFNSWQFKWIYRTGGFMIMPEIERLLFVGPRSWSQSRVFGDCKLLKAFTDLTMARGSEGRTDAEVLSMVLKSAHFTLFHSQPPSATDTRFFAEWVRTRGARQTVVRNILDIFDGEIDNPSLPAAPAIATTSVVAAKEDDDIIFLSMNFNPMLHNPALRARLQPVSQRVHNGPSDEVHTSDFAEEDESPPRKKARVQL</sequence>
<dbReference type="OrthoDB" id="3041043at2759"/>
<protein>
    <submittedName>
        <fullName evidence="2">Uncharacterized protein</fullName>
    </submittedName>
</protein>
<evidence type="ECO:0000313" key="2">
    <source>
        <dbReference type="EMBL" id="EFI92506.1"/>
    </source>
</evidence>
<evidence type="ECO:0000256" key="1">
    <source>
        <dbReference type="SAM" id="MobiDB-lite"/>
    </source>
</evidence>
<evidence type="ECO:0000313" key="3">
    <source>
        <dbReference type="Proteomes" id="UP000007431"/>
    </source>
</evidence>
<reference evidence="2 3" key="1">
    <citation type="journal article" date="2010" name="Nat. Biotechnol.">
        <title>Genome sequence of the model mushroom Schizophyllum commune.</title>
        <authorList>
            <person name="Ohm R.A."/>
            <person name="de Jong J.F."/>
            <person name="Lugones L.G."/>
            <person name="Aerts A."/>
            <person name="Kothe E."/>
            <person name="Stajich J.E."/>
            <person name="de Vries R.P."/>
            <person name="Record E."/>
            <person name="Levasseur A."/>
            <person name="Baker S.E."/>
            <person name="Bartholomew K.A."/>
            <person name="Coutinho P.M."/>
            <person name="Erdmann S."/>
            <person name="Fowler T.J."/>
            <person name="Gathman A.C."/>
            <person name="Lombard V."/>
            <person name="Henrissat B."/>
            <person name="Knabe N."/>
            <person name="Kuees U."/>
            <person name="Lilly W.W."/>
            <person name="Lindquist E."/>
            <person name="Lucas S."/>
            <person name="Magnuson J.K."/>
            <person name="Piumi F."/>
            <person name="Raudaskoski M."/>
            <person name="Salamov A."/>
            <person name="Schmutz J."/>
            <person name="Schwarze F.W.M.R."/>
            <person name="vanKuyk P.A."/>
            <person name="Horton J.S."/>
            <person name="Grigoriev I.V."/>
            <person name="Woesten H.A.B."/>
        </authorList>
    </citation>
    <scope>NUCLEOTIDE SEQUENCE [LARGE SCALE GENOMIC DNA]</scope>
    <source>
        <strain evidence="3">H4-8 / FGSC 9210</strain>
    </source>
</reference>
<keyword evidence="3" id="KW-1185">Reference proteome</keyword>
<proteinExistence type="predicted"/>
<dbReference type="VEuPathDB" id="FungiDB:SCHCODRAFT_02602576"/>
<feature type="region of interest" description="Disordered" evidence="1">
    <location>
        <begin position="443"/>
        <end position="475"/>
    </location>
</feature>
<dbReference type="HOGENOM" id="CLU_575097_0_0_1"/>
<organism evidence="3">
    <name type="scientific">Schizophyllum commune (strain H4-8 / FGSC 9210)</name>
    <name type="common">Split gill fungus</name>
    <dbReference type="NCBI Taxonomy" id="578458"/>
    <lineage>
        <taxon>Eukaryota</taxon>
        <taxon>Fungi</taxon>
        <taxon>Dikarya</taxon>
        <taxon>Basidiomycota</taxon>
        <taxon>Agaricomycotina</taxon>
        <taxon>Agaricomycetes</taxon>
        <taxon>Agaricomycetidae</taxon>
        <taxon>Agaricales</taxon>
        <taxon>Schizophyllaceae</taxon>
        <taxon>Schizophyllum</taxon>
    </lineage>
</organism>